<evidence type="ECO:0000256" key="3">
    <source>
        <dbReference type="SAM" id="Phobius"/>
    </source>
</evidence>
<feature type="region of interest" description="Disordered" evidence="2">
    <location>
        <begin position="354"/>
        <end position="685"/>
    </location>
</feature>
<feature type="region of interest" description="Disordered" evidence="2">
    <location>
        <begin position="928"/>
        <end position="983"/>
    </location>
</feature>
<gene>
    <name evidence="5" type="ORF">BJ970_000001</name>
</gene>
<feature type="domain" description="Outer membrane channel protein CpnT-like N-terminal" evidence="4">
    <location>
        <begin position="5"/>
        <end position="143"/>
    </location>
</feature>
<feature type="transmembrane region" description="Helical" evidence="3">
    <location>
        <begin position="103"/>
        <end position="124"/>
    </location>
</feature>
<evidence type="ECO:0000313" key="6">
    <source>
        <dbReference type="Proteomes" id="UP000584374"/>
    </source>
</evidence>
<feature type="region of interest" description="Disordered" evidence="2">
    <location>
        <begin position="1016"/>
        <end position="1042"/>
    </location>
</feature>
<feature type="compositionally biased region" description="Polar residues" evidence="2">
    <location>
        <begin position="974"/>
        <end position="983"/>
    </location>
</feature>
<dbReference type="Proteomes" id="UP000584374">
    <property type="component" value="Unassembled WGS sequence"/>
</dbReference>
<keyword evidence="6" id="KW-1185">Reference proteome</keyword>
<keyword evidence="3" id="KW-0812">Transmembrane</keyword>
<keyword evidence="3" id="KW-0472">Membrane</keyword>
<keyword evidence="3" id="KW-1133">Transmembrane helix</keyword>
<evidence type="ECO:0000313" key="5">
    <source>
        <dbReference type="EMBL" id="MBB5152467.1"/>
    </source>
</evidence>
<feature type="compositionally biased region" description="Low complexity" evidence="2">
    <location>
        <begin position="818"/>
        <end position="834"/>
    </location>
</feature>
<comment type="caution">
    <text evidence="5">The sequence shown here is derived from an EMBL/GenBank/DDBJ whole genome shotgun (WGS) entry which is preliminary data.</text>
</comment>
<proteinExistence type="predicted"/>
<name>A0A840PXH9_9PSEU</name>
<feature type="compositionally biased region" description="Low complexity" evidence="2">
    <location>
        <begin position="572"/>
        <end position="587"/>
    </location>
</feature>
<feature type="region of interest" description="Disordered" evidence="2">
    <location>
        <begin position="1453"/>
        <end position="1472"/>
    </location>
</feature>
<feature type="region of interest" description="Disordered" evidence="2">
    <location>
        <begin position="1614"/>
        <end position="1646"/>
    </location>
</feature>
<feature type="region of interest" description="Disordered" evidence="2">
    <location>
        <begin position="777"/>
        <end position="852"/>
    </location>
</feature>
<evidence type="ECO:0000256" key="1">
    <source>
        <dbReference type="SAM" id="Coils"/>
    </source>
</evidence>
<feature type="compositionally biased region" description="Basic and acidic residues" evidence="2">
    <location>
        <begin position="354"/>
        <end position="378"/>
    </location>
</feature>
<keyword evidence="1" id="KW-0175">Coiled coil</keyword>
<feature type="compositionally biased region" description="Basic and acidic residues" evidence="2">
    <location>
        <begin position="1112"/>
        <end position="1123"/>
    </location>
</feature>
<dbReference type="Pfam" id="PF25547">
    <property type="entry name" value="WXG100_2"/>
    <property type="match status" value="1"/>
</dbReference>
<feature type="coiled-coil region" evidence="1">
    <location>
        <begin position="1215"/>
        <end position="1242"/>
    </location>
</feature>
<feature type="compositionally biased region" description="Basic and acidic residues" evidence="2">
    <location>
        <begin position="1020"/>
        <end position="1031"/>
    </location>
</feature>
<dbReference type="EMBL" id="JACHIW010000001">
    <property type="protein sequence ID" value="MBB5152467.1"/>
    <property type="molecule type" value="Genomic_DNA"/>
</dbReference>
<reference evidence="5 6" key="1">
    <citation type="submission" date="2020-08" db="EMBL/GenBank/DDBJ databases">
        <title>Sequencing the genomes of 1000 actinobacteria strains.</title>
        <authorList>
            <person name="Klenk H.-P."/>
        </authorList>
    </citation>
    <scope>NUCLEOTIDE SEQUENCE [LARGE SCALE GENOMIC DNA]</scope>
    <source>
        <strain evidence="5 6">DSM 45584</strain>
    </source>
</reference>
<accession>A0A840PXH9</accession>
<feature type="region of interest" description="Disordered" evidence="2">
    <location>
        <begin position="1060"/>
        <end position="1099"/>
    </location>
</feature>
<protein>
    <submittedName>
        <fullName evidence="5">Biotin operon repressor</fullName>
    </submittedName>
</protein>
<sequence>MSLMVPEGVRRLFQVLTGEDMTDADEDALFAVAERLESGAVAVEVLGPVVGEVVGRVRGGFSGKAADRFAERLGAFGPVLESGGVGLRELAGFVRNLAVQVQYLKFVTVGGLLLLVAEIAWAVAMAGPTGGASMAWLAARFAVMRLLLTRWWGQLFMRLAMSQVVGVGLQVVMDAGAQGLQFALGTREKWDAAMSEMAVGVGSFSGLLAVPLSALGNVVGNAISKVLVRGLGDKIDVEVLAAAAKHAAEEHAERYPVSSVARFADVVSKDIDDFTGMSVRAMWAVRFGHGLGEAFEEGLTEMLGEAGYGAISGQGAQWNPFSFTAGVSEAIGSGVGNIAGLALRGELLPAGRARDAWEKDSGSAEKQTEAETFEESRADSGSQTGEKPGLAEINGLPEAYREKPGYLTETSDVNNDIPATPSVPRDVHAGAAAGQDAKTAVPEQDIAAVSRDGDESTVSGALRGHDRPGTPPPPYSLPQGASLSRGDSRGSDGTAGVGDSRAGMPPPAYSPDTGDGRADVAPSGVDNAAGYRNGPLAADGGVTAGASRADSPQRDGLGTAGIAEYRGDRSPSDGAGPAGSPRAGAPPVHNSVAGGDHASVLPSAADGSEARSASEPAPGSPSPGDPADRSAALVDSRPDSSAYDDHSAELSQVDSVRMGDGAPQSPVLPDTSVLPESSGAVSSGGVVPGPVGLPAGAVRVSVPAGVASGAGIAEFVRGQVGDAGTGPVVLVPGEGAGPGVVSSRQASEVARGLERDVVALMPERGRRGPEWMRFAADGSRPRPFGALGQLQGPQQTSARAGLGGLASSSTAVPERETVVAGSAEASSAATSSAGMQSHAEERPASAFVAGSSEEDLRRQVEWARSVGGPRAVAVGIVQGTHDVVALARGDAGVSLDDVVALVAARAGEMGRDGAVRFSRELADRLGTRGSGLGVRAGAGSLSESRGRKRGRDDGSVDDGAARRPLGPRDFTITPEFSVTNASDSGLSLGPGGARVDSAPVAVDAAGAAYGEYGESVNEAGRQEARRARDAGKPYSGPALGRKFGKSRQWGYTRLTEIRDDGGLTERQGASDSGLSVGPNDVRVDPAPVEADAAGAPNGEWESVNAASVNEAARQEARRARDAGEPYSGPALGRKFGKSRQWGYARLLEIRDESGLTEHEMRRQEQEWSREEVLAEARRARDAGEPYTGDSLAEKFGMSRRWGWARLEEIKGEGGVTRSVMQAQEAERLREEARAEARRASATGEPYTGATLGKKFGMSASWGQHRLAEISDEVELIGRVLAAQGQKHEREREEARVEARRARDAGEPCTGATLGKKFGKSGAWGRARLAEINDAGGATRRADWALAQEAARVEARRARDAGEPYSAATLGAKFGKSDAWGAHRLVEISAETRAKSGAGQRVSRRREWERERAAARVEVRRARDAGEPYSGATLGKKFGKSTSWGSRLLAEMRDEGDATRLSSPTQETDSRSAVPLIEAPASNGQVGGTAADPADDLVLWGFDPAVDAELGPAVEDWSWPDVFGADDAGLFAFDADFDMNAVDLGFGGMDSVDESVGRRPSGPQDFANLPGVWGDGAAVGGLPGVEPWSSGHAGVPGGGVPDLAASGGYLDPSAAKVSEGSVPAQSVSPVDLTGRSHSGVSQSGVESKGVAGWTESHLCMEVEWARLVGGPRDVAVRVVQGTHDVVALAREDADVSLDDVVTLVAAKVNEVGRGEAV</sequence>
<evidence type="ECO:0000259" key="4">
    <source>
        <dbReference type="Pfam" id="PF25547"/>
    </source>
</evidence>
<organism evidence="5 6">
    <name type="scientific">Saccharopolyspora phatthalungensis</name>
    <dbReference type="NCBI Taxonomy" id="664693"/>
    <lineage>
        <taxon>Bacteria</taxon>
        <taxon>Bacillati</taxon>
        <taxon>Actinomycetota</taxon>
        <taxon>Actinomycetes</taxon>
        <taxon>Pseudonocardiales</taxon>
        <taxon>Pseudonocardiaceae</taxon>
        <taxon>Saccharopolyspora</taxon>
    </lineage>
</organism>
<feature type="region of interest" description="Disordered" evidence="2">
    <location>
        <begin position="1112"/>
        <end position="1133"/>
    </location>
</feature>
<dbReference type="InterPro" id="IPR057746">
    <property type="entry name" value="CpnT-like_N"/>
</dbReference>
<feature type="compositionally biased region" description="Polar residues" evidence="2">
    <location>
        <begin position="1634"/>
        <end position="1644"/>
    </location>
</feature>
<evidence type="ECO:0000256" key="2">
    <source>
        <dbReference type="SAM" id="MobiDB-lite"/>
    </source>
</evidence>
<feature type="non-terminal residue" evidence="5">
    <location>
        <position position="1716"/>
    </location>
</feature>